<evidence type="ECO:0000256" key="9">
    <source>
        <dbReference type="RuleBase" id="RU003357"/>
    </source>
</evidence>
<keyword evidence="6 8" id="KW-0472">Membrane</keyword>
<evidence type="ECO:0000256" key="7">
    <source>
        <dbReference type="ARBA" id="ARBA00023237"/>
    </source>
</evidence>
<dbReference type="GO" id="GO:0015344">
    <property type="term" value="F:siderophore uptake transmembrane transporter activity"/>
    <property type="evidence" value="ECO:0007669"/>
    <property type="project" value="TreeGrafter"/>
</dbReference>
<gene>
    <name evidence="12" type="ORF">A1355_03955</name>
</gene>
<evidence type="ECO:0000313" key="13">
    <source>
        <dbReference type="Proteomes" id="UP000077628"/>
    </source>
</evidence>
<dbReference type="RefSeq" id="WP_064027832.1">
    <property type="nucleotide sequence ID" value="NZ_LUUK01000155.1"/>
</dbReference>
<comment type="subcellular location">
    <subcellularLocation>
        <location evidence="1 8">Cell outer membrane</location>
        <topology evidence="1 8">Multi-pass membrane protein</topology>
    </subcellularLocation>
</comment>
<dbReference type="GO" id="GO:0009279">
    <property type="term" value="C:cell outer membrane"/>
    <property type="evidence" value="ECO:0007669"/>
    <property type="project" value="UniProtKB-SubCell"/>
</dbReference>
<evidence type="ECO:0000256" key="8">
    <source>
        <dbReference type="PROSITE-ProRule" id="PRU01360"/>
    </source>
</evidence>
<dbReference type="PROSITE" id="PS52016">
    <property type="entry name" value="TONB_DEPENDENT_REC_3"/>
    <property type="match status" value="1"/>
</dbReference>
<accession>A0A177NQ49</accession>
<evidence type="ECO:0000256" key="5">
    <source>
        <dbReference type="ARBA" id="ARBA00023077"/>
    </source>
</evidence>
<dbReference type="STRING" id="702114.A1355_03955"/>
<dbReference type="Pfam" id="PF00593">
    <property type="entry name" value="TonB_dep_Rec_b-barrel"/>
    <property type="match status" value="1"/>
</dbReference>
<dbReference type="PANTHER" id="PTHR30069">
    <property type="entry name" value="TONB-DEPENDENT OUTER MEMBRANE RECEPTOR"/>
    <property type="match status" value="1"/>
</dbReference>
<keyword evidence="7 8" id="KW-0998">Cell outer membrane</keyword>
<organism evidence="12 13">
    <name type="scientific">Methylomonas koyamae</name>
    <dbReference type="NCBI Taxonomy" id="702114"/>
    <lineage>
        <taxon>Bacteria</taxon>
        <taxon>Pseudomonadati</taxon>
        <taxon>Pseudomonadota</taxon>
        <taxon>Gammaproteobacteria</taxon>
        <taxon>Methylococcales</taxon>
        <taxon>Methylococcaceae</taxon>
        <taxon>Methylomonas</taxon>
    </lineage>
</organism>
<feature type="domain" description="TonB-dependent receptor plug" evidence="11">
    <location>
        <begin position="49"/>
        <end position="157"/>
    </location>
</feature>
<keyword evidence="12" id="KW-0675">Receptor</keyword>
<evidence type="ECO:0000259" key="11">
    <source>
        <dbReference type="Pfam" id="PF07715"/>
    </source>
</evidence>
<dbReference type="Gene3D" id="2.40.170.20">
    <property type="entry name" value="TonB-dependent receptor, beta-barrel domain"/>
    <property type="match status" value="1"/>
</dbReference>
<dbReference type="Pfam" id="PF07715">
    <property type="entry name" value="Plug"/>
    <property type="match status" value="1"/>
</dbReference>
<dbReference type="OrthoDB" id="9758929at2"/>
<dbReference type="InterPro" id="IPR039426">
    <property type="entry name" value="TonB-dep_rcpt-like"/>
</dbReference>
<keyword evidence="3 8" id="KW-1134">Transmembrane beta strand</keyword>
<dbReference type="AlphaFoldDB" id="A0A177NQ49"/>
<keyword evidence="5 9" id="KW-0798">TonB box</keyword>
<dbReference type="EMBL" id="LUUK01000155">
    <property type="protein sequence ID" value="OAI19664.1"/>
    <property type="molecule type" value="Genomic_DNA"/>
</dbReference>
<dbReference type="InterPro" id="IPR012910">
    <property type="entry name" value="Plug_dom"/>
</dbReference>
<comment type="caution">
    <text evidence="12">The sequence shown here is derived from an EMBL/GenBank/DDBJ whole genome shotgun (WGS) entry which is preliminary data.</text>
</comment>
<dbReference type="InterPro" id="IPR000531">
    <property type="entry name" value="Beta-barrel_TonB"/>
</dbReference>
<proteinExistence type="inferred from homology"/>
<dbReference type="PANTHER" id="PTHR30069:SF27">
    <property type="entry name" value="BLL4766 PROTEIN"/>
    <property type="match status" value="1"/>
</dbReference>
<dbReference type="InterPro" id="IPR037066">
    <property type="entry name" value="Plug_dom_sf"/>
</dbReference>
<dbReference type="InterPro" id="IPR036942">
    <property type="entry name" value="Beta-barrel_TonB_sf"/>
</dbReference>
<evidence type="ECO:0000256" key="1">
    <source>
        <dbReference type="ARBA" id="ARBA00004571"/>
    </source>
</evidence>
<reference evidence="13" key="1">
    <citation type="submission" date="2016-03" db="EMBL/GenBank/DDBJ databases">
        <authorList>
            <person name="Heylen K."/>
            <person name="De Vos P."/>
            <person name="Vekeman B."/>
        </authorList>
    </citation>
    <scope>NUCLEOTIDE SEQUENCE [LARGE SCALE GENOMIC DNA]</scope>
    <source>
        <strain evidence="13">R-45383</strain>
    </source>
</reference>
<dbReference type="SUPFAM" id="SSF56935">
    <property type="entry name" value="Porins"/>
    <property type="match status" value="1"/>
</dbReference>
<sequence length="661" mass="73678">MRKIIAGFLLAGGLAVEAATEGKDALELNVEDLLNVEVTSVSKKAQALNDAAAAIFVISNEDIKRSGATSIPEALRMAPGLDVARIDGNKWAVSARGFNARFANKLLVLIDGRNTYSRLFSGTYWENQDVMMEDVERIEVIRGPGATLWGANAVNGVINVITKHSSKTQGGLVAAGGGTEEQGFGAFRYGAALGENTTGRVFVKGFKRDQNTDARGNGAGDDWDRVQGGFRIDSRLTLADDFKLQGDLYHSHLNQTLLVPSVVPPYGDLGRDKAEAYGGNVLGRWQHTFSTQSDLSLQLFYDYYRRNESWMSEGRDTLDLDFEHRLNVFDKHELIWGLGYQLTADRLGSSVIFNMSPAHRKNQLYSAFVQDEMELIDQTLWFTLGCKFEHNDFTGFEGQPTARLMWAPDLNHRFWAAMSRAVRTPSRGEANMRLTTTVAPPTAPFFVPVDLTLQGNRNQLSEDVLAYEIGYRTTMIKSLSVDVTAFYNDYAHLRDAVQGTPYFDPLRGVVVQPLLFSNNIKAKTYGVELAMVWQMLDWWRWDANYSVLKTELPSAATAVIGVSPQQRVNLRSAINVIPELDFDVWFRYVDTNASATSGGDRYIRDYVTMDARLAWRPAAGLEVSLVGQNLLTSSHLEYVQENLVVPTLIDRGMYGKISWSF</sequence>
<comment type="similarity">
    <text evidence="8 9">Belongs to the TonB-dependent receptor family.</text>
</comment>
<dbReference type="Proteomes" id="UP000077628">
    <property type="component" value="Unassembled WGS sequence"/>
</dbReference>
<keyword evidence="2 8" id="KW-0813">Transport</keyword>
<dbReference type="CDD" id="cd01347">
    <property type="entry name" value="ligand_gated_channel"/>
    <property type="match status" value="1"/>
</dbReference>
<protein>
    <submittedName>
        <fullName evidence="12">TonB-dependent receptor</fullName>
    </submittedName>
</protein>
<feature type="domain" description="TonB-dependent receptor-like beta-barrel" evidence="10">
    <location>
        <begin position="188"/>
        <end position="630"/>
    </location>
</feature>
<dbReference type="GO" id="GO:0044718">
    <property type="term" value="P:siderophore transmembrane transport"/>
    <property type="evidence" value="ECO:0007669"/>
    <property type="project" value="TreeGrafter"/>
</dbReference>
<evidence type="ECO:0000256" key="3">
    <source>
        <dbReference type="ARBA" id="ARBA00022452"/>
    </source>
</evidence>
<evidence type="ECO:0000313" key="12">
    <source>
        <dbReference type="EMBL" id="OAI19664.1"/>
    </source>
</evidence>
<evidence type="ECO:0000256" key="4">
    <source>
        <dbReference type="ARBA" id="ARBA00022692"/>
    </source>
</evidence>
<dbReference type="Gene3D" id="2.170.130.10">
    <property type="entry name" value="TonB-dependent receptor, plug domain"/>
    <property type="match status" value="1"/>
</dbReference>
<keyword evidence="4 8" id="KW-0812">Transmembrane</keyword>
<keyword evidence="13" id="KW-1185">Reference proteome</keyword>
<name>A0A177NQ49_9GAMM</name>
<evidence type="ECO:0000256" key="6">
    <source>
        <dbReference type="ARBA" id="ARBA00023136"/>
    </source>
</evidence>
<evidence type="ECO:0000256" key="2">
    <source>
        <dbReference type="ARBA" id="ARBA00022448"/>
    </source>
</evidence>
<evidence type="ECO:0000259" key="10">
    <source>
        <dbReference type="Pfam" id="PF00593"/>
    </source>
</evidence>